<evidence type="ECO:0000256" key="2">
    <source>
        <dbReference type="SAM" id="Phobius"/>
    </source>
</evidence>
<gene>
    <name evidence="4" type="ORF">K470DRAFT_211724</name>
</gene>
<keyword evidence="5" id="KW-1185">Reference proteome</keyword>
<organism evidence="4 5">
    <name type="scientific">Piedraia hortae CBS 480.64</name>
    <dbReference type="NCBI Taxonomy" id="1314780"/>
    <lineage>
        <taxon>Eukaryota</taxon>
        <taxon>Fungi</taxon>
        <taxon>Dikarya</taxon>
        <taxon>Ascomycota</taxon>
        <taxon>Pezizomycotina</taxon>
        <taxon>Dothideomycetes</taxon>
        <taxon>Dothideomycetidae</taxon>
        <taxon>Capnodiales</taxon>
        <taxon>Piedraiaceae</taxon>
        <taxon>Piedraia</taxon>
    </lineage>
</organism>
<evidence type="ECO:0000259" key="3">
    <source>
        <dbReference type="Pfam" id="PF20237"/>
    </source>
</evidence>
<dbReference type="PANTHER" id="PTHR34502">
    <property type="entry name" value="DUF6594 DOMAIN-CONTAINING PROTEIN-RELATED"/>
    <property type="match status" value="1"/>
</dbReference>
<feature type="transmembrane region" description="Helical" evidence="2">
    <location>
        <begin position="217"/>
        <end position="235"/>
    </location>
</feature>
<feature type="transmembrane region" description="Helical" evidence="2">
    <location>
        <begin position="242"/>
        <end position="258"/>
    </location>
</feature>
<dbReference type="Pfam" id="PF20237">
    <property type="entry name" value="DUF6594"/>
    <property type="match status" value="1"/>
</dbReference>
<dbReference type="InterPro" id="IPR046529">
    <property type="entry name" value="DUF6594"/>
</dbReference>
<keyword evidence="2" id="KW-1133">Transmembrane helix</keyword>
<feature type="domain" description="DUF6594" evidence="3">
    <location>
        <begin position="53"/>
        <end position="204"/>
    </location>
</feature>
<keyword evidence="2" id="KW-0812">Transmembrane</keyword>
<feature type="compositionally biased region" description="Pro residues" evidence="1">
    <location>
        <begin position="7"/>
        <end position="17"/>
    </location>
</feature>
<evidence type="ECO:0000313" key="4">
    <source>
        <dbReference type="EMBL" id="KAF2863033.1"/>
    </source>
</evidence>
<dbReference type="OrthoDB" id="5416037at2759"/>
<feature type="region of interest" description="Disordered" evidence="1">
    <location>
        <begin position="1"/>
        <end position="47"/>
    </location>
</feature>
<sequence>MHAINPPADPPSFPTPYPHEALQPSQWQTVTAPRSRPTAPDPPDLTQRTIGGYEMLAIELSAPRSSVQPVYRRFEALNHRILLHLQDEITELEEHLRETDETIAQLDPARVAGQQQTPASRRAEARSCDELFHRRTFILGRSFQKMEQYYRVLRDFQTVTKYAHSADAAHVKAYQDWMAQHTPVHDSETRFLNCGDDLMLLNVAPTVPPQQPDQCPSMGYIPVLLMLPLLLYSLIPSIVDRLAATLLVAFVATALFAARGPPLPPRDCLIAGGIYMFLMMVLAVGIPRSSR</sequence>
<feature type="transmembrane region" description="Helical" evidence="2">
    <location>
        <begin position="270"/>
        <end position="287"/>
    </location>
</feature>
<proteinExistence type="predicted"/>
<reference evidence="4" key="1">
    <citation type="journal article" date="2020" name="Stud. Mycol.">
        <title>101 Dothideomycetes genomes: a test case for predicting lifestyles and emergence of pathogens.</title>
        <authorList>
            <person name="Haridas S."/>
            <person name="Albert R."/>
            <person name="Binder M."/>
            <person name="Bloem J."/>
            <person name="Labutti K."/>
            <person name="Salamov A."/>
            <person name="Andreopoulos B."/>
            <person name="Baker S."/>
            <person name="Barry K."/>
            <person name="Bills G."/>
            <person name="Bluhm B."/>
            <person name="Cannon C."/>
            <person name="Castanera R."/>
            <person name="Culley D."/>
            <person name="Daum C."/>
            <person name="Ezra D."/>
            <person name="Gonzalez J."/>
            <person name="Henrissat B."/>
            <person name="Kuo A."/>
            <person name="Liang C."/>
            <person name="Lipzen A."/>
            <person name="Lutzoni F."/>
            <person name="Magnuson J."/>
            <person name="Mondo S."/>
            <person name="Nolan M."/>
            <person name="Ohm R."/>
            <person name="Pangilinan J."/>
            <person name="Park H.-J."/>
            <person name="Ramirez L."/>
            <person name="Alfaro M."/>
            <person name="Sun H."/>
            <person name="Tritt A."/>
            <person name="Yoshinaga Y."/>
            <person name="Zwiers L.-H."/>
            <person name="Turgeon B."/>
            <person name="Goodwin S."/>
            <person name="Spatafora J."/>
            <person name="Crous P."/>
            <person name="Grigoriev I."/>
        </authorList>
    </citation>
    <scope>NUCLEOTIDE SEQUENCE</scope>
    <source>
        <strain evidence="4">CBS 480.64</strain>
    </source>
</reference>
<accession>A0A6A7C6M8</accession>
<evidence type="ECO:0000256" key="1">
    <source>
        <dbReference type="SAM" id="MobiDB-lite"/>
    </source>
</evidence>
<feature type="compositionally biased region" description="Polar residues" evidence="1">
    <location>
        <begin position="23"/>
        <end position="32"/>
    </location>
</feature>
<evidence type="ECO:0000313" key="5">
    <source>
        <dbReference type="Proteomes" id="UP000799421"/>
    </source>
</evidence>
<name>A0A6A7C6M8_9PEZI</name>
<dbReference type="AlphaFoldDB" id="A0A6A7C6M8"/>
<protein>
    <recommendedName>
        <fullName evidence="3">DUF6594 domain-containing protein</fullName>
    </recommendedName>
</protein>
<dbReference type="EMBL" id="MU005963">
    <property type="protein sequence ID" value="KAF2863033.1"/>
    <property type="molecule type" value="Genomic_DNA"/>
</dbReference>
<dbReference type="PANTHER" id="PTHR34502:SF6">
    <property type="entry name" value="DUF6594 DOMAIN-CONTAINING PROTEIN"/>
    <property type="match status" value="1"/>
</dbReference>
<dbReference type="Proteomes" id="UP000799421">
    <property type="component" value="Unassembled WGS sequence"/>
</dbReference>
<keyword evidence="2" id="KW-0472">Membrane</keyword>